<feature type="domain" description="Quinolinate phosphoribosyl transferase N-terminal" evidence="14">
    <location>
        <begin position="35"/>
        <end position="113"/>
    </location>
</feature>
<dbReference type="SUPFAM" id="SSF54675">
    <property type="entry name" value="Nicotinate/Quinolinate PRTase N-terminal domain-like"/>
    <property type="match status" value="1"/>
</dbReference>
<dbReference type="InterPro" id="IPR013785">
    <property type="entry name" value="Aldolase_TIM"/>
</dbReference>
<evidence type="ECO:0000256" key="2">
    <source>
        <dbReference type="ARBA" id="ARBA00004893"/>
    </source>
</evidence>
<feature type="transmembrane region" description="Helical" evidence="12">
    <location>
        <begin position="146"/>
        <end position="165"/>
    </location>
</feature>
<dbReference type="Pfam" id="PF01729">
    <property type="entry name" value="QRPTase_C"/>
    <property type="match status" value="1"/>
</dbReference>
<evidence type="ECO:0000313" key="15">
    <source>
        <dbReference type="EMBL" id="OAJ43393.1"/>
    </source>
</evidence>
<dbReference type="EMBL" id="DS022310">
    <property type="protein sequence ID" value="OAJ43393.1"/>
    <property type="molecule type" value="Genomic_DNA"/>
</dbReference>
<dbReference type="PANTHER" id="PTHR32179">
    <property type="entry name" value="NICOTINATE-NUCLEOTIDE PYROPHOSPHORYLASE [CARBOXYLATING]"/>
    <property type="match status" value="1"/>
</dbReference>
<name>A0A177WTH1_BATDL</name>
<organism evidence="15 16">
    <name type="scientific">Batrachochytrium dendrobatidis (strain JEL423)</name>
    <dbReference type="NCBI Taxonomy" id="403673"/>
    <lineage>
        <taxon>Eukaryota</taxon>
        <taxon>Fungi</taxon>
        <taxon>Fungi incertae sedis</taxon>
        <taxon>Chytridiomycota</taxon>
        <taxon>Chytridiomycota incertae sedis</taxon>
        <taxon>Chytridiomycetes</taxon>
        <taxon>Rhizophydiales</taxon>
        <taxon>Rhizophydiales incertae sedis</taxon>
        <taxon>Batrachochytrium</taxon>
    </lineage>
</organism>
<evidence type="ECO:0000259" key="14">
    <source>
        <dbReference type="Pfam" id="PF02749"/>
    </source>
</evidence>
<evidence type="ECO:0000256" key="6">
    <source>
        <dbReference type="ARBA" id="ARBA00020990"/>
    </source>
</evidence>
<evidence type="ECO:0000256" key="1">
    <source>
        <dbReference type="ARBA" id="ARBA00003237"/>
    </source>
</evidence>
<comment type="catalytic activity">
    <reaction evidence="11">
        <text>nicotinate beta-D-ribonucleotide + CO2 + diphosphate = quinolinate + 5-phospho-alpha-D-ribose 1-diphosphate + 2 H(+)</text>
        <dbReference type="Rhea" id="RHEA:12733"/>
        <dbReference type="ChEBI" id="CHEBI:15378"/>
        <dbReference type="ChEBI" id="CHEBI:16526"/>
        <dbReference type="ChEBI" id="CHEBI:29959"/>
        <dbReference type="ChEBI" id="CHEBI:33019"/>
        <dbReference type="ChEBI" id="CHEBI:57502"/>
        <dbReference type="ChEBI" id="CHEBI:58017"/>
        <dbReference type="EC" id="2.4.2.19"/>
    </reaction>
</comment>
<reference evidence="15 16" key="2">
    <citation type="submission" date="2016-05" db="EMBL/GenBank/DDBJ databases">
        <title>Lineage-specific infection strategies underlie the spectrum of fungal disease in amphibians.</title>
        <authorList>
            <person name="Cuomo C.A."/>
            <person name="Farrer R.A."/>
            <person name="James T."/>
            <person name="Longcore J."/>
            <person name="Birren B."/>
        </authorList>
    </citation>
    <scope>NUCLEOTIDE SEQUENCE [LARGE SCALE GENOMIC DNA]</scope>
    <source>
        <strain evidence="15 16">JEL423</strain>
    </source>
</reference>
<evidence type="ECO:0000256" key="8">
    <source>
        <dbReference type="ARBA" id="ARBA00022676"/>
    </source>
</evidence>
<dbReference type="InterPro" id="IPR036068">
    <property type="entry name" value="Nicotinate_pribotase-like_C"/>
</dbReference>
<evidence type="ECO:0000259" key="13">
    <source>
        <dbReference type="Pfam" id="PF01729"/>
    </source>
</evidence>
<dbReference type="InterPro" id="IPR022412">
    <property type="entry name" value="Quinolinate_PRibosylTrfase_N"/>
</dbReference>
<dbReference type="Proteomes" id="UP000077115">
    <property type="component" value="Unassembled WGS sequence"/>
</dbReference>
<dbReference type="Pfam" id="PF02749">
    <property type="entry name" value="QRPTase_N"/>
    <property type="match status" value="1"/>
</dbReference>
<evidence type="ECO:0000256" key="10">
    <source>
        <dbReference type="ARBA" id="ARBA00033102"/>
    </source>
</evidence>
<dbReference type="GO" id="GO:0005737">
    <property type="term" value="C:cytoplasm"/>
    <property type="evidence" value="ECO:0007669"/>
    <property type="project" value="TreeGrafter"/>
</dbReference>
<evidence type="ECO:0000256" key="5">
    <source>
        <dbReference type="ARBA" id="ARBA00011944"/>
    </source>
</evidence>
<dbReference type="VEuPathDB" id="FungiDB:BDEG_26758"/>
<keyword evidence="12" id="KW-1133">Transmembrane helix</keyword>
<dbReference type="GO" id="GO:0009435">
    <property type="term" value="P:NAD+ biosynthetic process"/>
    <property type="evidence" value="ECO:0007669"/>
    <property type="project" value="UniProtKB-UniPathway"/>
</dbReference>
<comment type="similarity">
    <text evidence="3">Belongs to the NadC/ModD family.</text>
</comment>
<evidence type="ECO:0000256" key="7">
    <source>
        <dbReference type="ARBA" id="ARBA00022642"/>
    </source>
</evidence>
<keyword evidence="9" id="KW-0808">Transferase</keyword>
<dbReference type="InterPro" id="IPR002638">
    <property type="entry name" value="Quinolinate_PRibosylTrfase_C"/>
</dbReference>
<comment type="function">
    <text evidence="1">Involved in the catabolism of quinolinic acid (QA).</text>
</comment>
<evidence type="ECO:0000256" key="9">
    <source>
        <dbReference type="ARBA" id="ARBA00022679"/>
    </source>
</evidence>
<dbReference type="EC" id="2.4.2.19" evidence="5"/>
<keyword evidence="7" id="KW-0662">Pyridine nucleotide biosynthesis</keyword>
<dbReference type="OrthoDB" id="10067394at2759"/>
<dbReference type="FunFam" id="3.20.20.70:FF:000090">
    <property type="entry name" value="Nicotinate-nucleotide pyrophosphorylase [carboxylating]"/>
    <property type="match status" value="1"/>
</dbReference>
<proteinExistence type="inferred from homology"/>
<sequence length="321" mass="35194">MPDYSHLLPTNWKLQVSSWLDEDTPTFDYGGFVVGETDQTAALYCKAKGVLAGVPFFNQVFSQVGCRVEWHVDEGTLIDPPLNGKVEVARVYGKARHLLLGERPALNMLARASGIATKASHLRKIKDDNNWHGVIAATRKTTPGNLGMMIVLIYVLIFFLILYRLGFRIVEKYASLVGGVDTHRMDLSSMIMLKDNHIWATGSITDAVKKARSVGGFALKIEVECGSEAEATEAILAGADIIMLDNFNGDGIHVAAKNLKQMFGDSASPGQKRQFLIEGSGGLTQDNVKDYFSEYVDILSFGAITQSVPHIDFSLKVIPKI</sequence>
<dbReference type="UniPathway" id="UPA00253">
    <property type="reaction ID" value="UER00331"/>
</dbReference>
<dbReference type="InterPro" id="IPR004393">
    <property type="entry name" value="NadC"/>
</dbReference>
<dbReference type="PIRSF" id="PIRSF006250">
    <property type="entry name" value="NadC_ModD"/>
    <property type="match status" value="1"/>
</dbReference>
<dbReference type="PANTHER" id="PTHR32179:SF3">
    <property type="entry name" value="NICOTINATE-NUCLEOTIDE PYROPHOSPHORYLASE [CARBOXYLATING]"/>
    <property type="match status" value="1"/>
</dbReference>
<feature type="non-terminal residue" evidence="15">
    <location>
        <position position="1"/>
    </location>
</feature>
<dbReference type="CDD" id="cd01572">
    <property type="entry name" value="QPRTase"/>
    <property type="match status" value="1"/>
</dbReference>
<dbReference type="InterPro" id="IPR027277">
    <property type="entry name" value="NadC/ModD"/>
</dbReference>
<reference evidence="15 16" key="1">
    <citation type="submission" date="2006-10" db="EMBL/GenBank/DDBJ databases">
        <title>The Genome Sequence of Batrachochytrium dendrobatidis JEL423.</title>
        <authorList>
            <consortium name="The Broad Institute Genome Sequencing Platform"/>
            <person name="Birren B."/>
            <person name="Lander E."/>
            <person name="Galagan J."/>
            <person name="Cuomo C."/>
            <person name="Devon K."/>
            <person name="Jaffe D."/>
            <person name="Butler J."/>
            <person name="Alvarez P."/>
            <person name="Gnerre S."/>
            <person name="Grabherr M."/>
            <person name="Kleber M."/>
            <person name="Mauceli E."/>
            <person name="Brockman W."/>
            <person name="Young S."/>
            <person name="LaButti K."/>
            <person name="Sykes S."/>
            <person name="DeCaprio D."/>
            <person name="Crawford M."/>
            <person name="Koehrsen M."/>
            <person name="Engels R."/>
            <person name="Montgomery P."/>
            <person name="Pearson M."/>
            <person name="Howarth C."/>
            <person name="Larson L."/>
            <person name="White J."/>
            <person name="O'Leary S."/>
            <person name="Kodira C."/>
            <person name="Zeng Q."/>
            <person name="Yandava C."/>
            <person name="Alvarado L."/>
            <person name="Longcore J."/>
            <person name="James T."/>
        </authorList>
    </citation>
    <scope>NUCLEOTIDE SEQUENCE [LARGE SCALE GENOMIC DNA]</scope>
    <source>
        <strain evidence="15 16">JEL423</strain>
    </source>
</reference>
<dbReference type="InterPro" id="IPR037128">
    <property type="entry name" value="Quinolinate_PRibosylTase_N_sf"/>
</dbReference>
<gene>
    <name evidence="15" type="ORF">BDEG_26758</name>
</gene>
<dbReference type="Gene3D" id="3.90.1170.20">
    <property type="entry name" value="Quinolinate phosphoribosyl transferase, N-terminal domain"/>
    <property type="match status" value="1"/>
</dbReference>
<keyword evidence="8" id="KW-0328">Glycosyltransferase</keyword>
<evidence type="ECO:0000256" key="3">
    <source>
        <dbReference type="ARBA" id="ARBA00009400"/>
    </source>
</evidence>
<dbReference type="FunFam" id="3.90.1170.20:FF:000003">
    <property type="entry name" value="Nicotinate-nucleotide pyrophosphorylase [carboxylating]"/>
    <property type="match status" value="1"/>
</dbReference>
<dbReference type="SUPFAM" id="SSF51690">
    <property type="entry name" value="Nicotinate/Quinolinate PRTase C-terminal domain-like"/>
    <property type="match status" value="1"/>
</dbReference>
<dbReference type="GO" id="GO:0034213">
    <property type="term" value="P:quinolinate catabolic process"/>
    <property type="evidence" value="ECO:0007669"/>
    <property type="project" value="TreeGrafter"/>
</dbReference>
<evidence type="ECO:0000256" key="11">
    <source>
        <dbReference type="ARBA" id="ARBA00047445"/>
    </source>
</evidence>
<accession>A0A177WTH1</accession>
<comment type="subunit">
    <text evidence="4">Hexamer formed by 3 homodimers.</text>
</comment>
<feature type="domain" description="Quinolinate phosphoribosyl transferase C-terminal" evidence="13">
    <location>
        <begin position="166"/>
        <end position="316"/>
    </location>
</feature>
<evidence type="ECO:0000256" key="4">
    <source>
        <dbReference type="ARBA" id="ARBA00011218"/>
    </source>
</evidence>
<evidence type="ECO:0000256" key="12">
    <source>
        <dbReference type="SAM" id="Phobius"/>
    </source>
</evidence>
<protein>
    <recommendedName>
        <fullName evidence="6">Nicotinate-nucleotide pyrophosphorylase [carboxylating]</fullName>
        <ecNumber evidence="5">2.4.2.19</ecNumber>
    </recommendedName>
    <alternativeName>
        <fullName evidence="10">Quinolinate phosphoribosyltransferase [decarboxylating]</fullName>
    </alternativeName>
</protein>
<evidence type="ECO:0000313" key="16">
    <source>
        <dbReference type="Proteomes" id="UP000077115"/>
    </source>
</evidence>
<comment type="pathway">
    <text evidence="2">Cofactor biosynthesis; NAD(+) biosynthesis; nicotinate D-ribonucleotide from quinolinate: step 1/1.</text>
</comment>
<dbReference type="Gene3D" id="3.20.20.70">
    <property type="entry name" value="Aldolase class I"/>
    <property type="match status" value="1"/>
</dbReference>
<dbReference type="AlphaFoldDB" id="A0A177WTH1"/>
<keyword evidence="12" id="KW-0472">Membrane</keyword>
<dbReference type="GO" id="GO:0004514">
    <property type="term" value="F:nicotinate-nucleotide diphosphorylase (carboxylating) activity"/>
    <property type="evidence" value="ECO:0007669"/>
    <property type="project" value="UniProtKB-EC"/>
</dbReference>
<keyword evidence="12" id="KW-0812">Transmembrane</keyword>